<sequence length="260" mass="29595">MTETEIKAIQPEPFDKIGRPLRRDDWRTLGESTERLLCEAIDAGDAERAKALVRYALNERKPVHDLSADWVWDSLTRIAQRWGEDAVGEMLRDVQSTWMLRRTWKAFLKMTVEERAQLCAEMMRSHAFTAEPGANGVTVEEDDEKYTIRLDPCGSGGRMRRGDPADGSPSRLGPPYEFGVTAQAHDWSWGQENVPYYCAHCAVNEILPMEWGGHPLWVTAFDPDASRPCAWLLYKKAEAIPVHFYERVGRQKPPAGEGQY</sequence>
<dbReference type="Proteomes" id="UP000245712">
    <property type="component" value="Unassembled WGS sequence"/>
</dbReference>
<proteinExistence type="predicted"/>
<keyword evidence="2" id="KW-1185">Reference proteome</keyword>
<comment type="caution">
    <text evidence="1">The sequence shown here is derived from an EMBL/GenBank/DDBJ whole genome shotgun (WGS) entry which is preliminary data.</text>
</comment>
<name>A0ABX5KCY2_9BURK</name>
<accession>A0ABX5KCY2</accession>
<dbReference type="RefSeq" id="WP_116614850.1">
    <property type="nucleotide sequence ID" value="NZ_QEOB01000039.1"/>
</dbReference>
<evidence type="ECO:0000313" key="2">
    <source>
        <dbReference type="Proteomes" id="UP000245712"/>
    </source>
</evidence>
<dbReference type="EMBL" id="QEOB01000039">
    <property type="protein sequence ID" value="PVX62709.1"/>
    <property type="molecule type" value="Genomic_DNA"/>
</dbReference>
<protein>
    <submittedName>
        <fullName evidence="1">Uncharacterized protein</fullName>
    </submittedName>
</protein>
<organism evidence="1 2">
    <name type="scientific">Paraburkholderia unamae</name>
    <dbReference type="NCBI Taxonomy" id="219649"/>
    <lineage>
        <taxon>Bacteria</taxon>
        <taxon>Pseudomonadati</taxon>
        <taxon>Pseudomonadota</taxon>
        <taxon>Betaproteobacteria</taxon>
        <taxon>Burkholderiales</taxon>
        <taxon>Burkholderiaceae</taxon>
        <taxon>Paraburkholderia</taxon>
    </lineage>
</organism>
<gene>
    <name evidence="1" type="ORF">C7402_13916</name>
</gene>
<reference evidence="1 2" key="1">
    <citation type="submission" date="2018-05" db="EMBL/GenBank/DDBJ databases">
        <title>Genomic Encyclopedia of Type Strains, Phase IV (KMG-V): Genome sequencing to study the core and pangenomes of soil and plant-associated prokaryotes.</title>
        <authorList>
            <person name="Whitman W."/>
        </authorList>
    </citation>
    <scope>NUCLEOTIDE SEQUENCE [LARGE SCALE GENOMIC DNA]</scope>
    <source>
        <strain evidence="1 2">SCZa-39</strain>
    </source>
</reference>
<evidence type="ECO:0000313" key="1">
    <source>
        <dbReference type="EMBL" id="PVX62709.1"/>
    </source>
</evidence>